<keyword evidence="1" id="KW-1133">Transmembrane helix</keyword>
<dbReference type="EMBL" id="JAHRHJ020000002">
    <property type="protein sequence ID" value="KAH9327612.1"/>
    <property type="molecule type" value="Genomic_DNA"/>
</dbReference>
<feature type="non-terminal residue" evidence="2">
    <location>
        <position position="123"/>
    </location>
</feature>
<dbReference type="Proteomes" id="UP000824469">
    <property type="component" value="Unassembled WGS sequence"/>
</dbReference>
<organism evidence="2 3">
    <name type="scientific">Taxus chinensis</name>
    <name type="common">Chinese yew</name>
    <name type="synonym">Taxus wallichiana var. chinensis</name>
    <dbReference type="NCBI Taxonomy" id="29808"/>
    <lineage>
        <taxon>Eukaryota</taxon>
        <taxon>Viridiplantae</taxon>
        <taxon>Streptophyta</taxon>
        <taxon>Embryophyta</taxon>
        <taxon>Tracheophyta</taxon>
        <taxon>Spermatophyta</taxon>
        <taxon>Pinopsida</taxon>
        <taxon>Pinidae</taxon>
        <taxon>Conifers II</taxon>
        <taxon>Cupressales</taxon>
        <taxon>Taxaceae</taxon>
        <taxon>Taxus</taxon>
    </lineage>
</organism>
<feature type="non-terminal residue" evidence="2">
    <location>
        <position position="1"/>
    </location>
</feature>
<dbReference type="OMA" id="LITSIYX"/>
<name>A0AA38GQJ4_TAXCH</name>
<proteinExistence type="predicted"/>
<keyword evidence="1" id="KW-0472">Membrane</keyword>
<sequence length="123" mass="13768">TFTGARATLHDDMDEENGEVEKDVERAVREHGFTKVRNQALISGLAYCFSSCSMIMLNKVVLSGYNFNAGISLMFYQNLVSVVIVRLLTLFGVISTEPLTRKLVQVWFPVNIIFVGMLITGIF</sequence>
<protein>
    <recommendedName>
        <fullName evidence="4">GDP-mannose transporter</fullName>
    </recommendedName>
</protein>
<evidence type="ECO:0000256" key="1">
    <source>
        <dbReference type="SAM" id="Phobius"/>
    </source>
</evidence>
<feature type="transmembrane region" description="Helical" evidence="1">
    <location>
        <begin position="40"/>
        <end position="61"/>
    </location>
</feature>
<feature type="transmembrane region" description="Helical" evidence="1">
    <location>
        <begin position="73"/>
        <end position="94"/>
    </location>
</feature>
<dbReference type="AlphaFoldDB" id="A0AA38GQJ4"/>
<accession>A0AA38GQJ4</accession>
<evidence type="ECO:0008006" key="4">
    <source>
        <dbReference type="Google" id="ProtNLM"/>
    </source>
</evidence>
<gene>
    <name evidence="2" type="ORF">KI387_007790</name>
</gene>
<feature type="transmembrane region" description="Helical" evidence="1">
    <location>
        <begin position="106"/>
        <end position="122"/>
    </location>
</feature>
<keyword evidence="3" id="KW-1185">Reference proteome</keyword>
<keyword evidence="1" id="KW-0812">Transmembrane</keyword>
<evidence type="ECO:0000313" key="3">
    <source>
        <dbReference type="Proteomes" id="UP000824469"/>
    </source>
</evidence>
<comment type="caution">
    <text evidence="2">The sequence shown here is derived from an EMBL/GenBank/DDBJ whole genome shotgun (WGS) entry which is preliminary data.</text>
</comment>
<reference evidence="2 3" key="1">
    <citation type="journal article" date="2021" name="Nat. Plants">
        <title>The Taxus genome provides insights into paclitaxel biosynthesis.</title>
        <authorList>
            <person name="Xiong X."/>
            <person name="Gou J."/>
            <person name="Liao Q."/>
            <person name="Li Y."/>
            <person name="Zhou Q."/>
            <person name="Bi G."/>
            <person name="Li C."/>
            <person name="Du R."/>
            <person name="Wang X."/>
            <person name="Sun T."/>
            <person name="Guo L."/>
            <person name="Liang H."/>
            <person name="Lu P."/>
            <person name="Wu Y."/>
            <person name="Zhang Z."/>
            <person name="Ro D.K."/>
            <person name="Shang Y."/>
            <person name="Huang S."/>
            <person name="Yan J."/>
        </authorList>
    </citation>
    <scope>NUCLEOTIDE SEQUENCE [LARGE SCALE GENOMIC DNA]</scope>
    <source>
        <strain evidence="2">Ta-2019</strain>
    </source>
</reference>
<evidence type="ECO:0000313" key="2">
    <source>
        <dbReference type="EMBL" id="KAH9327612.1"/>
    </source>
</evidence>